<dbReference type="OrthoDB" id="4368225at2"/>
<evidence type="ECO:0000256" key="1">
    <source>
        <dbReference type="ARBA" id="ARBA00004651"/>
    </source>
</evidence>
<dbReference type="Gene3D" id="1.20.1250.20">
    <property type="entry name" value="MFS general substrate transporter like domains"/>
    <property type="match status" value="1"/>
</dbReference>
<evidence type="ECO:0000256" key="7">
    <source>
        <dbReference type="SAM" id="Phobius"/>
    </source>
</evidence>
<gene>
    <name evidence="8" type="ORF">PHY01_09270</name>
</gene>
<dbReference type="Pfam" id="PF07690">
    <property type="entry name" value="MFS_1"/>
    <property type="match status" value="1"/>
</dbReference>
<protein>
    <recommendedName>
        <fullName evidence="10">Major facilitator superfamily (MFS) profile domain-containing protein</fullName>
    </recommendedName>
</protein>
<dbReference type="EMBL" id="BJNG01000006">
    <property type="protein sequence ID" value="GEC18644.1"/>
    <property type="molecule type" value="Genomic_DNA"/>
</dbReference>
<evidence type="ECO:0000313" key="8">
    <source>
        <dbReference type="EMBL" id="GEC18644.1"/>
    </source>
</evidence>
<evidence type="ECO:0008006" key="10">
    <source>
        <dbReference type="Google" id="ProtNLM"/>
    </source>
</evidence>
<keyword evidence="4 7" id="KW-0812">Transmembrane</keyword>
<organism evidence="8 9">
    <name type="scientific">Pseudonocardia hydrocarbonoxydans</name>
    <dbReference type="NCBI Taxonomy" id="76726"/>
    <lineage>
        <taxon>Bacteria</taxon>
        <taxon>Bacillati</taxon>
        <taxon>Actinomycetota</taxon>
        <taxon>Actinomycetes</taxon>
        <taxon>Pseudonocardiales</taxon>
        <taxon>Pseudonocardiaceae</taxon>
        <taxon>Pseudonocardia</taxon>
    </lineage>
</organism>
<evidence type="ECO:0000256" key="6">
    <source>
        <dbReference type="ARBA" id="ARBA00023136"/>
    </source>
</evidence>
<dbReference type="Proteomes" id="UP000320338">
    <property type="component" value="Unassembled WGS sequence"/>
</dbReference>
<keyword evidence="9" id="KW-1185">Reference proteome</keyword>
<dbReference type="InterPro" id="IPR011701">
    <property type="entry name" value="MFS"/>
</dbReference>
<dbReference type="PANTHER" id="PTHR43266:SF2">
    <property type="entry name" value="MAJOR FACILITATOR SUPERFAMILY (MFS) PROFILE DOMAIN-CONTAINING PROTEIN"/>
    <property type="match status" value="1"/>
</dbReference>
<keyword evidence="5 7" id="KW-1133">Transmembrane helix</keyword>
<evidence type="ECO:0000313" key="9">
    <source>
        <dbReference type="Proteomes" id="UP000320338"/>
    </source>
</evidence>
<proteinExistence type="predicted"/>
<keyword evidence="3" id="KW-1003">Cell membrane</keyword>
<evidence type="ECO:0000256" key="4">
    <source>
        <dbReference type="ARBA" id="ARBA00022692"/>
    </source>
</evidence>
<dbReference type="RefSeq" id="WP_141277247.1">
    <property type="nucleotide sequence ID" value="NZ_BAAARZ010000021.1"/>
</dbReference>
<dbReference type="AlphaFoldDB" id="A0A4Y3WIN2"/>
<dbReference type="SUPFAM" id="SSF103473">
    <property type="entry name" value="MFS general substrate transporter"/>
    <property type="match status" value="1"/>
</dbReference>
<evidence type="ECO:0000256" key="5">
    <source>
        <dbReference type="ARBA" id="ARBA00022989"/>
    </source>
</evidence>
<accession>A0A4Y3WIN2</accession>
<keyword evidence="6 7" id="KW-0472">Membrane</keyword>
<dbReference type="GO" id="GO:0005886">
    <property type="term" value="C:plasma membrane"/>
    <property type="evidence" value="ECO:0007669"/>
    <property type="project" value="UniProtKB-SubCell"/>
</dbReference>
<keyword evidence="2" id="KW-0813">Transport</keyword>
<name>A0A4Y3WIN2_9PSEU</name>
<dbReference type="InterPro" id="IPR036259">
    <property type="entry name" value="MFS_trans_sf"/>
</dbReference>
<dbReference type="GO" id="GO:0022857">
    <property type="term" value="F:transmembrane transporter activity"/>
    <property type="evidence" value="ECO:0007669"/>
    <property type="project" value="InterPro"/>
</dbReference>
<comment type="subcellular location">
    <subcellularLocation>
        <location evidence="1">Cell membrane</location>
        <topology evidence="1">Multi-pass membrane protein</topology>
    </subcellularLocation>
</comment>
<sequence length="84" mass="8916">MVLGTALAIKMAAYVAVAPVVGAVADRVPRRLIMLVANLVRGGVVAMLPWITEVWQVFALIAILQATSATFTPVLQSIVPDEDD</sequence>
<dbReference type="PANTHER" id="PTHR43266">
    <property type="entry name" value="MACROLIDE-EFFLUX PROTEIN"/>
    <property type="match status" value="1"/>
</dbReference>
<evidence type="ECO:0000256" key="3">
    <source>
        <dbReference type="ARBA" id="ARBA00022475"/>
    </source>
</evidence>
<comment type="caution">
    <text evidence="8">The sequence shown here is derived from an EMBL/GenBank/DDBJ whole genome shotgun (WGS) entry which is preliminary data.</text>
</comment>
<feature type="transmembrane region" description="Helical" evidence="7">
    <location>
        <begin position="6"/>
        <end position="25"/>
    </location>
</feature>
<evidence type="ECO:0000256" key="2">
    <source>
        <dbReference type="ARBA" id="ARBA00022448"/>
    </source>
</evidence>
<reference evidence="8 9" key="1">
    <citation type="submission" date="2019-06" db="EMBL/GenBank/DDBJ databases">
        <title>Whole genome shotgun sequence of Pseudonocardia hydrocarbonoxydans NBRC 14498.</title>
        <authorList>
            <person name="Hosoyama A."/>
            <person name="Uohara A."/>
            <person name="Ohji S."/>
            <person name="Ichikawa N."/>
        </authorList>
    </citation>
    <scope>NUCLEOTIDE SEQUENCE [LARGE SCALE GENOMIC DNA]</scope>
    <source>
        <strain evidence="8 9">NBRC 14498</strain>
    </source>
</reference>